<keyword evidence="3" id="KW-0479">Metal-binding</keyword>
<comment type="similarity">
    <text evidence="2">Belongs to the TfdA dioxygenase family.</text>
</comment>
<dbReference type="InterPro" id="IPR051178">
    <property type="entry name" value="TfdA_dioxygenase"/>
</dbReference>
<gene>
    <name evidence="9" type="ORF">UFOVP181_186</name>
    <name evidence="8" type="ORF">UFOVP57_453</name>
</gene>
<evidence type="ECO:0000256" key="3">
    <source>
        <dbReference type="ARBA" id="ARBA00022723"/>
    </source>
</evidence>
<organism evidence="8">
    <name type="scientific">uncultured Caudovirales phage</name>
    <dbReference type="NCBI Taxonomy" id="2100421"/>
    <lineage>
        <taxon>Viruses</taxon>
        <taxon>Duplodnaviria</taxon>
        <taxon>Heunggongvirae</taxon>
        <taxon>Uroviricota</taxon>
        <taxon>Caudoviricetes</taxon>
        <taxon>Peduoviridae</taxon>
        <taxon>Maltschvirus</taxon>
        <taxon>Maltschvirus maltsch</taxon>
    </lineage>
</organism>
<dbReference type="Gene3D" id="3.60.130.10">
    <property type="entry name" value="Clavaminate synthase-like"/>
    <property type="match status" value="1"/>
</dbReference>
<dbReference type="GO" id="GO:0051213">
    <property type="term" value="F:dioxygenase activity"/>
    <property type="evidence" value="ECO:0007669"/>
    <property type="project" value="UniProtKB-KW"/>
</dbReference>
<evidence type="ECO:0000313" key="8">
    <source>
        <dbReference type="EMBL" id="CAB4126052.1"/>
    </source>
</evidence>
<evidence type="ECO:0000259" key="7">
    <source>
        <dbReference type="Pfam" id="PF02668"/>
    </source>
</evidence>
<evidence type="ECO:0000256" key="4">
    <source>
        <dbReference type="ARBA" id="ARBA00022964"/>
    </source>
</evidence>
<evidence type="ECO:0000313" key="9">
    <source>
        <dbReference type="EMBL" id="CAB5208797.1"/>
    </source>
</evidence>
<dbReference type="Pfam" id="PF02668">
    <property type="entry name" value="TauD"/>
    <property type="match status" value="1"/>
</dbReference>
<proteinExistence type="inferred from homology"/>
<comment type="cofactor">
    <cofactor evidence="1">
        <name>Fe(2+)</name>
        <dbReference type="ChEBI" id="CHEBI:29033"/>
    </cofactor>
</comment>
<keyword evidence="6" id="KW-0408">Iron</keyword>
<protein>
    <submittedName>
        <fullName evidence="8">TauD/TfdA-like domain containing protein</fullName>
    </submittedName>
</protein>
<dbReference type="PANTHER" id="PTHR43779:SF2">
    <property type="entry name" value="ALPHA-KETOGLUTARATE-DEPENDENT XANTHINE DIOXYGENASE XAN1"/>
    <property type="match status" value="1"/>
</dbReference>
<dbReference type="SUPFAM" id="SSF51197">
    <property type="entry name" value="Clavaminate synthase-like"/>
    <property type="match status" value="1"/>
</dbReference>
<name>A0A6J5KXH0_9CAUD</name>
<dbReference type="PANTHER" id="PTHR43779">
    <property type="entry name" value="DIOXYGENASE RV0097-RELATED"/>
    <property type="match status" value="1"/>
</dbReference>
<sequence>MKISKIPGLGRFGIIIDDVDFNTITEEEWMEIGQLHMQNLVTVIRNHNLPWNKMRNWVERFGDQRYNQEYQVMKKYGKDWPWCVEQTLNDTALMDEVDKVRMRVLANMVQEAEQDKYILRVSGKVDEHGNATGMFADGELLWHSNESGTLTFTPGVALFAAENVVGSATGFMTTTDWYESVSESQRSELNELVIVHKFTPGKINPGMRYDQDEVMHGNMCPVDGVEIPLVVQSPGGITGLHYSPNTCYSVKGMSDIESREFFEYLEKELFVEKYTYDHWYKNDNDLLFFDNSITQHRRLGDIKNRLCYRIQQDYSKLQNGKFWQPYFQEPYASRYVEQITDVVNVLNLENFILPK</sequence>
<evidence type="ECO:0000256" key="5">
    <source>
        <dbReference type="ARBA" id="ARBA00023002"/>
    </source>
</evidence>
<dbReference type="EMBL" id="LR796187">
    <property type="protein sequence ID" value="CAB4126052.1"/>
    <property type="molecule type" value="Genomic_DNA"/>
</dbReference>
<reference evidence="8" key="1">
    <citation type="submission" date="2020-04" db="EMBL/GenBank/DDBJ databases">
        <authorList>
            <person name="Chiriac C."/>
            <person name="Salcher M."/>
            <person name="Ghai R."/>
            <person name="Kavagutti S V."/>
        </authorList>
    </citation>
    <scope>NUCLEOTIDE SEQUENCE</scope>
</reference>
<accession>A0A6J5KXH0</accession>
<dbReference type="InterPro" id="IPR003819">
    <property type="entry name" value="TauD/TfdA-like"/>
</dbReference>
<evidence type="ECO:0000256" key="2">
    <source>
        <dbReference type="ARBA" id="ARBA00005896"/>
    </source>
</evidence>
<evidence type="ECO:0000256" key="1">
    <source>
        <dbReference type="ARBA" id="ARBA00001954"/>
    </source>
</evidence>
<dbReference type="InterPro" id="IPR042098">
    <property type="entry name" value="TauD-like_sf"/>
</dbReference>
<keyword evidence="5" id="KW-0560">Oxidoreductase</keyword>
<evidence type="ECO:0000256" key="6">
    <source>
        <dbReference type="ARBA" id="ARBA00023004"/>
    </source>
</evidence>
<dbReference type="GO" id="GO:0046872">
    <property type="term" value="F:metal ion binding"/>
    <property type="evidence" value="ECO:0007669"/>
    <property type="project" value="UniProtKB-KW"/>
</dbReference>
<keyword evidence="4" id="KW-0223">Dioxygenase</keyword>
<feature type="domain" description="TauD/TfdA-like" evidence="7">
    <location>
        <begin position="18"/>
        <end position="301"/>
    </location>
</feature>
<dbReference type="EMBL" id="LR798231">
    <property type="protein sequence ID" value="CAB5208797.1"/>
    <property type="molecule type" value="Genomic_DNA"/>
</dbReference>